<dbReference type="PANTHER" id="PTHR10302:SF27">
    <property type="entry name" value="SINGLE-STRANDED DNA-BINDING PROTEIN"/>
    <property type="match status" value="1"/>
</dbReference>
<dbReference type="KEGG" id="mcd:MCRO_0448"/>
<dbReference type="AlphaFoldDB" id="D5E5N3"/>
<gene>
    <name evidence="5" type="ordered locus">MCRO_0448</name>
</gene>
<reference evidence="5 6" key="3">
    <citation type="journal article" date="2011" name="J. Bacteriol.">
        <title>Genome sequences of Mycoplasma alligatoris A21JP2T and Mycoplasma crocodyli MP145T.</title>
        <authorList>
            <person name="Brown D.R."/>
            <person name="Farmerie W.G."/>
            <person name="May M."/>
            <person name="Benders G.A."/>
            <person name="Durkin A.S."/>
            <person name="Hlavinka K."/>
            <person name="Hostetler J."/>
            <person name="Jackson J."/>
            <person name="Johnson J."/>
            <person name="Miller R.H."/>
            <person name="Paralanov V."/>
            <person name="Radune D."/>
            <person name="Szczypinski B."/>
            <person name="Glass J.I."/>
        </authorList>
    </citation>
    <scope>NUCLEOTIDE SEQUENCE [LARGE SCALE GENOMIC DNA]</scope>
    <source>
        <strain evidence="6">ATCC 51981 / MP145</strain>
    </source>
</reference>
<dbReference type="Proteomes" id="UP000001845">
    <property type="component" value="Chromosome"/>
</dbReference>
<reference key="2">
    <citation type="submission" date="2010-03" db="EMBL/GenBank/DDBJ databases">
        <authorList>
            <person name="Ma Z."/>
            <person name="Wang X."/>
            <person name="Liu H."/>
        </authorList>
    </citation>
    <scope>NUCLEOTIDE SEQUENCE</scope>
    <source>
        <strain>MP145</strain>
    </source>
</reference>
<dbReference type="STRING" id="512564.MCRO_0448"/>
<dbReference type="GO" id="GO:0003697">
    <property type="term" value="F:single-stranded DNA binding"/>
    <property type="evidence" value="ECO:0007669"/>
    <property type="project" value="UniProtKB-UniRule"/>
</dbReference>
<evidence type="ECO:0000256" key="2">
    <source>
        <dbReference type="HAMAP-Rule" id="MF_00984"/>
    </source>
</evidence>
<dbReference type="SUPFAM" id="SSF50249">
    <property type="entry name" value="Nucleic acid-binding proteins"/>
    <property type="match status" value="1"/>
</dbReference>
<dbReference type="Pfam" id="PF00436">
    <property type="entry name" value="SSB"/>
    <property type="match status" value="1"/>
</dbReference>
<evidence type="ECO:0000256" key="4">
    <source>
        <dbReference type="SAM" id="MobiDB-lite"/>
    </source>
</evidence>
<dbReference type="GO" id="GO:0006260">
    <property type="term" value="P:DNA replication"/>
    <property type="evidence" value="ECO:0007669"/>
    <property type="project" value="InterPro"/>
</dbReference>
<dbReference type="HAMAP" id="MF_00984">
    <property type="entry name" value="SSB"/>
    <property type="match status" value="1"/>
</dbReference>
<sequence length="164" mass="18648">MNKVLLIGRVASDIRYNITSSNIPYCRFTIAVSRRQSQPQEQTDFIPLVAWRSSADFINRYAKKGSLVSIEGTFTSSSYEGSDGKMIRNYEVTVENINLLEPKSVIEARNNGSTQSTNTNYINNSFNQNKNPKPQFVKDYPTSKNESDDKNDNWDIGFNDIDNL</sequence>
<dbReference type="Gene3D" id="2.40.50.140">
    <property type="entry name" value="Nucleic acid-binding proteins"/>
    <property type="match status" value="1"/>
</dbReference>
<organism evidence="5 6">
    <name type="scientific">Mycoplasma crocodyli (strain ATCC 51981 / MP145)</name>
    <dbReference type="NCBI Taxonomy" id="512564"/>
    <lineage>
        <taxon>Bacteria</taxon>
        <taxon>Bacillati</taxon>
        <taxon>Mycoplasmatota</taxon>
        <taxon>Mollicutes</taxon>
        <taxon>Mycoplasmataceae</taxon>
        <taxon>Mycoplasma</taxon>
    </lineage>
</organism>
<comment type="subunit">
    <text evidence="2">Homotetramer.</text>
</comment>
<dbReference type="PANTHER" id="PTHR10302">
    <property type="entry name" value="SINGLE-STRANDED DNA-BINDING PROTEIN"/>
    <property type="match status" value="1"/>
</dbReference>
<name>D5E5N3_MYCCM</name>
<evidence type="ECO:0000256" key="1">
    <source>
        <dbReference type="ARBA" id="ARBA00023125"/>
    </source>
</evidence>
<dbReference type="eggNOG" id="COG0629">
    <property type="taxonomic scope" value="Bacteria"/>
</dbReference>
<keyword evidence="1 2" id="KW-0238">DNA-binding</keyword>
<keyword evidence="6" id="KW-1185">Reference proteome</keyword>
<dbReference type="EMBL" id="CP001991">
    <property type="protein sequence ID" value="ADE19910.1"/>
    <property type="molecule type" value="Genomic_DNA"/>
</dbReference>
<dbReference type="InterPro" id="IPR011344">
    <property type="entry name" value="ssDNA-bd"/>
</dbReference>
<feature type="compositionally biased region" description="Polar residues" evidence="4">
    <location>
        <begin position="110"/>
        <end position="132"/>
    </location>
</feature>
<dbReference type="NCBIfam" id="TIGR00621">
    <property type="entry name" value="ssb"/>
    <property type="match status" value="1"/>
</dbReference>
<reference evidence="6" key="1">
    <citation type="submission" date="2010-03" db="EMBL/GenBank/DDBJ databases">
        <title>The complete genome of Mycoplasma crocodyli MP145.</title>
        <authorList>
            <person name="Glass J.I."/>
            <person name="Durkin A.S."/>
            <person name="Hostetler J."/>
            <person name="Jackson J."/>
            <person name="Johnson J."/>
            <person name="May M.A."/>
            <person name="Paralanov V."/>
            <person name="Radune D."/>
            <person name="Szczypinski B."/>
            <person name="Brown D.R."/>
        </authorList>
    </citation>
    <scope>NUCLEOTIDE SEQUENCE [LARGE SCALE GENOMIC DNA]</scope>
    <source>
        <strain evidence="6">ATCC 51981 / MP145</strain>
    </source>
</reference>
<dbReference type="OrthoDB" id="9809878at2"/>
<proteinExistence type="inferred from homology"/>
<accession>D5E5N3</accession>
<protein>
    <recommendedName>
        <fullName evidence="2 3">Single-stranded DNA-binding protein</fullName>
        <shortName evidence="2">SSB</shortName>
    </recommendedName>
</protein>
<comment type="caution">
    <text evidence="2">Lacks conserved residue(s) required for the propagation of feature annotation.</text>
</comment>
<evidence type="ECO:0000256" key="3">
    <source>
        <dbReference type="PIRNR" id="PIRNR002070"/>
    </source>
</evidence>
<dbReference type="PROSITE" id="PS50935">
    <property type="entry name" value="SSB"/>
    <property type="match status" value="1"/>
</dbReference>
<dbReference type="InterPro" id="IPR000424">
    <property type="entry name" value="Primosome_PriB/ssb"/>
</dbReference>
<dbReference type="GO" id="GO:0009295">
    <property type="term" value="C:nucleoid"/>
    <property type="evidence" value="ECO:0007669"/>
    <property type="project" value="TreeGrafter"/>
</dbReference>
<dbReference type="InterPro" id="IPR012340">
    <property type="entry name" value="NA-bd_OB-fold"/>
</dbReference>
<evidence type="ECO:0000313" key="5">
    <source>
        <dbReference type="EMBL" id="ADE19910.1"/>
    </source>
</evidence>
<dbReference type="RefSeq" id="WP_013054686.1">
    <property type="nucleotide sequence ID" value="NC_014014.1"/>
</dbReference>
<evidence type="ECO:0000313" key="6">
    <source>
        <dbReference type="Proteomes" id="UP000001845"/>
    </source>
</evidence>
<feature type="region of interest" description="Disordered" evidence="4">
    <location>
        <begin position="109"/>
        <end position="164"/>
    </location>
</feature>
<dbReference type="CDD" id="cd04496">
    <property type="entry name" value="SSB_OBF"/>
    <property type="match status" value="1"/>
</dbReference>
<dbReference type="HOGENOM" id="CLU_078758_6_2_14"/>
<dbReference type="PIRSF" id="PIRSF002070">
    <property type="entry name" value="SSB"/>
    <property type="match status" value="1"/>
</dbReference>